<protein>
    <submittedName>
        <fullName evidence="2">ZHX1R protein</fullName>
    </submittedName>
</protein>
<feature type="compositionally biased region" description="Acidic residues" evidence="1">
    <location>
        <begin position="400"/>
        <end position="433"/>
    </location>
</feature>
<feature type="region of interest" description="Disordered" evidence="1">
    <location>
        <begin position="363"/>
        <end position="473"/>
    </location>
</feature>
<dbReference type="AlphaFoldDB" id="A0A8X7XBC4"/>
<feature type="non-terminal residue" evidence="2">
    <location>
        <position position="1"/>
    </location>
</feature>
<dbReference type="Proteomes" id="UP000886611">
    <property type="component" value="Unassembled WGS sequence"/>
</dbReference>
<accession>A0A8X7XBC4</accession>
<dbReference type="Pfam" id="PF17826">
    <property type="entry name" value="DUF5588"/>
    <property type="match status" value="1"/>
</dbReference>
<evidence type="ECO:0000256" key="1">
    <source>
        <dbReference type="SAM" id="MobiDB-lite"/>
    </source>
</evidence>
<dbReference type="InterPro" id="IPR041404">
    <property type="entry name" value="DUF5588"/>
</dbReference>
<dbReference type="PANTHER" id="PTHR31919:SF1">
    <property type="entry name" value="ZINC FINGERS AND HOMEOBOXES PROTEIN 1, ISOFORM 2"/>
    <property type="match status" value="1"/>
</dbReference>
<dbReference type="EMBL" id="JAATIS010002524">
    <property type="protein sequence ID" value="KAG2464813.1"/>
    <property type="molecule type" value="Genomic_DNA"/>
</dbReference>
<name>A0A8X7XBC4_POLSE</name>
<proteinExistence type="predicted"/>
<feature type="non-terminal residue" evidence="2">
    <location>
        <position position="503"/>
    </location>
</feature>
<dbReference type="PANTHER" id="PTHR31919">
    <property type="entry name" value="ZINC FINGERS AND HOMEOBOXES PROTEIN 1, ISOFORM 2"/>
    <property type="match status" value="1"/>
</dbReference>
<dbReference type="SUPFAM" id="SSF48452">
    <property type="entry name" value="TPR-like"/>
    <property type="match status" value="1"/>
</dbReference>
<reference evidence="2 3" key="1">
    <citation type="journal article" date="2021" name="Cell">
        <title>Tracing the genetic footprints of vertebrate landing in non-teleost ray-finned fishes.</title>
        <authorList>
            <person name="Bi X."/>
            <person name="Wang K."/>
            <person name="Yang L."/>
            <person name="Pan H."/>
            <person name="Jiang H."/>
            <person name="Wei Q."/>
            <person name="Fang M."/>
            <person name="Yu H."/>
            <person name="Zhu C."/>
            <person name="Cai Y."/>
            <person name="He Y."/>
            <person name="Gan X."/>
            <person name="Zeng H."/>
            <person name="Yu D."/>
            <person name="Zhu Y."/>
            <person name="Jiang H."/>
            <person name="Qiu Q."/>
            <person name="Yang H."/>
            <person name="Zhang Y.E."/>
            <person name="Wang W."/>
            <person name="Zhu M."/>
            <person name="He S."/>
            <person name="Zhang G."/>
        </authorList>
    </citation>
    <scope>NUCLEOTIDE SEQUENCE [LARGE SCALE GENOMIC DNA]</scope>
    <source>
        <strain evidence="2">Bchr_013</strain>
    </source>
</reference>
<keyword evidence="3" id="KW-1185">Reference proteome</keyword>
<evidence type="ECO:0000313" key="3">
    <source>
        <dbReference type="Proteomes" id="UP000886611"/>
    </source>
</evidence>
<evidence type="ECO:0000313" key="2">
    <source>
        <dbReference type="EMBL" id="KAG2464813.1"/>
    </source>
</evidence>
<feature type="compositionally biased region" description="Acidic residues" evidence="1">
    <location>
        <begin position="443"/>
        <end position="457"/>
    </location>
</feature>
<gene>
    <name evidence="2" type="ORF">GTO96_0009771</name>
</gene>
<sequence>MDSAEDITYYFRDKIEDLSEEITMLAALLDSDIDYTIFEIIEEQWFFEEMNAVDELERQKAFKFRADQLYSKLDFEKALYEYSSCLALIPCKNVAVRRDVLEAMSRCLCQMGRFNEALVIADQLRKESTNSSHMTAVLDLDVFIYQRNGDLTKMIPCLQQLITLHPYNASYWKKLGAAYKLSLNLNCTEDHRSLSSENKERKCDTDWCAHCECPNHTRPHLVNRESSFSPHLFTEQCPLYHYSNETEKDATDENASKPLGEDNEITAWLKMCLCFVRAKLLLQIVSVQQSSFILEINSRSQREIEEVLRNLQLSKEMFYNLAKAPLEHCFLFDIFLCFKWGHQPASNSVSSFFLLTPPGPENGQISAESATLPDPSGFDPAEEGTVVESEPTAEGQASEEPTEELQADTIEEEEGGDTKEEEEAAPPEDEGVAEPDPPAESPREEDVDDLAALEEEPTAGQRRAAGSKEGQRCKLGAEGQVQWLPVTISGCHRSAQLGLFSSM</sequence>
<dbReference type="Gene3D" id="1.25.40.10">
    <property type="entry name" value="Tetratricopeptide repeat domain"/>
    <property type="match status" value="1"/>
</dbReference>
<comment type="caution">
    <text evidence="2">The sequence shown here is derived from an EMBL/GenBank/DDBJ whole genome shotgun (WGS) entry which is preliminary data.</text>
</comment>
<dbReference type="InterPro" id="IPR011990">
    <property type="entry name" value="TPR-like_helical_dom_sf"/>
</dbReference>
<organism evidence="2 3">
    <name type="scientific">Polypterus senegalus</name>
    <name type="common">Senegal bichir</name>
    <dbReference type="NCBI Taxonomy" id="55291"/>
    <lineage>
        <taxon>Eukaryota</taxon>
        <taxon>Metazoa</taxon>
        <taxon>Chordata</taxon>
        <taxon>Craniata</taxon>
        <taxon>Vertebrata</taxon>
        <taxon>Euteleostomi</taxon>
        <taxon>Actinopterygii</taxon>
        <taxon>Polypteriformes</taxon>
        <taxon>Polypteridae</taxon>
        <taxon>Polypterus</taxon>
    </lineage>
</organism>